<dbReference type="EMBL" id="KZ454987">
    <property type="protein sequence ID" value="PKI85834.1"/>
    <property type="molecule type" value="Genomic_DNA"/>
</dbReference>
<dbReference type="Proteomes" id="UP000232875">
    <property type="component" value="Unassembled WGS sequence"/>
</dbReference>
<dbReference type="SMART" id="SM00028">
    <property type="entry name" value="TPR"/>
    <property type="match status" value="5"/>
</dbReference>
<dbReference type="Gene3D" id="1.25.40.10">
    <property type="entry name" value="Tetratricopeptide repeat domain"/>
    <property type="match status" value="4"/>
</dbReference>
<name>A0A2N1JH09_9BASI</name>
<sequence length="1295" mass="143083">MDGEERVSAAAIESRSHRSLELVLATNESITIDLDPLPSPEELEVVIEILVEEKPPAYFWTALASRCWNQGRRTEAEQIVTKGYNILPVHRPNESTSLFALHAAFQLADARAAPKLLLDNARYQDLSGKQTKQHHFRSAIESLNQAQSLDPQSPIIVLTRAVLALVMGDNALAGKLFDATLSKDPMHAIALLGKACVLLRTRQYMAALHMYQTVLRIALKMDQLAAANNDTNLCWTGPDPRIGLGLCLWGLGRHDTARRAWRRAMNATPEHHAPRLLLGLSLVNAAKQVQALPHGWYGAGTERAEDAARREAYAEGLVLLQSAWRLDKTNAMTAVSLSAHLLSQATQIFAQVLPPANDFSSVPGAPDEAQAAAASGVLDRALKLSEHAIQYADSKSPVIQAWLQYAHALHLSSQLPGNSTDHALRLLSQRYYARASEELAKTPNLPGKNDQDTFQHQLEHGLALATLGLAQLQASTAEPLAAINTLEAVLVRPGTGSNDSYNTELSLFAALLYAQPQPGATPQQLLADRKKARVSLDRTLRLVDSAERLLHSKQDDQDNSLLQAETAIAAEHLSTMTLSAMTLFGTDPRVYALLASLFAPGDIDRAVQYNTRALHLAEQRKGTAALQAALQLNIGALWVLHGAALTHAPSVRKVDEGALRKGIEYLERAFVSADAIPSSPETDAVKILANYDLGRAFEASGDVGHAEEAYRALVAAHPEYAEARVRLAVLAANLEQSVQIEENGTRKAARDVANARFKEALLSDPSNLDTRASYIRFLAGEYPANRQAAWPAIKDISAQLFVNPDVGKTVFGSAGAARRVTEEARHDAWVLSVLGWTYYQIGLHTPAGPTQREDKTKSMYRAADLFDKALGVHPQCVFAAQGLAILLADDALGDASAAPEAVEERRRNAAEDAVGVFGRLREVRDDASVYVCQGHAYMRCNDLERAVHVYELALTRHHNEKNPMVLQYLARAEYALGLRQKEFALLEQAVCHLDTSAQLLAMRGDESGEIECKQIAYNRAVMAQKALQMLYDLPVEQRGAAHLQEAIGWVRDAQPVLETLEDAAKKGQLLYITAEVVEQRAKYAEISLLRQAESVLEETRTYEEQHQQQLVQLNEKQREKETQLLALRREKEEEHRRRAEAIAASRRRAREEASQIEYLPEPSPEPKKRSTRRKKAPQPQPQPQTQQEFVAEESSEEDALFREDESDSDSSDSDAEQADTPQDVQAEHTASSAPKSTREKLAELARQRRKRKDDEENPSKKRRSDKERKEHKKPKPNPANPAENATIDSDEEMKL</sequence>
<dbReference type="InterPro" id="IPR011990">
    <property type="entry name" value="TPR-like_helical_dom_sf"/>
</dbReference>
<evidence type="ECO:0000256" key="1">
    <source>
        <dbReference type="ARBA" id="ARBA00022737"/>
    </source>
</evidence>
<feature type="compositionally biased region" description="Basic and acidic residues" evidence="4">
    <location>
        <begin position="1236"/>
        <end position="1268"/>
    </location>
</feature>
<proteinExistence type="predicted"/>
<dbReference type="GO" id="GO:0006355">
    <property type="term" value="P:regulation of DNA-templated transcription"/>
    <property type="evidence" value="ECO:0007669"/>
    <property type="project" value="InterPro"/>
</dbReference>
<feature type="compositionally biased region" description="Basic and acidic residues" evidence="4">
    <location>
        <begin position="1127"/>
        <end position="1140"/>
    </location>
</feature>
<dbReference type="PANTHER" id="PTHR14027">
    <property type="entry name" value="RNA POLYMERASE-ASSOCIATED PROTEIN CTR9"/>
    <property type="match status" value="1"/>
</dbReference>
<dbReference type="InterPro" id="IPR031101">
    <property type="entry name" value="Ctr9"/>
</dbReference>
<feature type="compositionally biased region" description="Polar residues" evidence="4">
    <location>
        <begin position="1219"/>
        <end position="1235"/>
    </location>
</feature>
<evidence type="ECO:0000313" key="6">
    <source>
        <dbReference type="Proteomes" id="UP000232875"/>
    </source>
</evidence>
<protein>
    <recommendedName>
        <fullName evidence="7">Ctr9p</fullName>
    </recommendedName>
</protein>
<gene>
    <name evidence="5" type="ORF">MVES_000601</name>
</gene>
<evidence type="ECO:0000313" key="5">
    <source>
        <dbReference type="EMBL" id="PKI85834.1"/>
    </source>
</evidence>
<accession>A0A2N1JH09</accession>
<dbReference type="GO" id="GO:0000993">
    <property type="term" value="F:RNA polymerase II complex binding"/>
    <property type="evidence" value="ECO:0007669"/>
    <property type="project" value="TreeGrafter"/>
</dbReference>
<feature type="compositionally biased region" description="Acidic residues" evidence="4">
    <location>
        <begin position="1190"/>
        <end position="1217"/>
    </location>
</feature>
<keyword evidence="6" id="KW-1185">Reference proteome</keyword>
<dbReference type="STRING" id="2020962.A0A2N1JH09"/>
<dbReference type="GO" id="GO:0016593">
    <property type="term" value="C:Cdc73/Paf1 complex"/>
    <property type="evidence" value="ECO:0007669"/>
    <property type="project" value="TreeGrafter"/>
</dbReference>
<evidence type="ECO:0000256" key="2">
    <source>
        <dbReference type="ARBA" id="ARBA00022803"/>
    </source>
</evidence>
<dbReference type="GO" id="GO:0006368">
    <property type="term" value="P:transcription elongation by RNA polymerase II"/>
    <property type="evidence" value="ECO:0007669"/>
    <property type="project" value="TreeGrafter"/>
</dbReference>
<dbReference type="InterPro" id="IPR019734">
    <property type="entry name" value="TPR_rpt"/>
</dbReference>
<dbReference type="OrthoDB" id="343875at2759"/>
<dbReference type="PANTHER" id="PTHR14027:SF2">
    <property type="entry name" value="RNA POLYMERASE-ASSOCIATED PROTEIN CTR9 HOMOLOG"/>
    <property type="match status" value="1"/>
</dbReference>
<dbReference type="PROSITE" id="PS50005">
    <property type="entry name" value="TPR"/>
    <property type="match status" value="1"/>
</dbReference>
<keyword evidence="2 3" id="KW-0802">TPR repeat</keyword>
<keyword evidence="1" id="KW-0677">Repeat</keyword>
<dbReference type="SUPFAM" id="SSF48452">
    <property type="entry name" value="TPR-like"/>
    <property type="match status" value="2"/>
</dbReference>
<evidence type="ECO:0000256" key="4">
    <source>
        <dbReference type="SAM" id="MobiDB-lite"/>
    </source>
</evidence>
<feature type="repeat" description="TPR" evidence="3">
    <location>
        <begin position="927"/>
        <end position="960"/>
    </location>
</feature>
<reference evidence="5 6" key="1">
    <citation type="submission" date="2017-10" db="EMBL/GenBank/DDBJ databases">
        <title>A novel species of cold-tolerant Malassezia isolated from bats.</title>
        <authorList>
            <person name="Lorch J.M."/>
            <person name="Palmer J.M."/>
            <person name="Vanderwolf K.J."/>
            <person name="Schmidt K.Z."/>
            <person name="Verant M.L."/>
            <person name="Weller T.J."/>
            <person name="Blehert D.S."/>
        </authorList>
    </citation>
    <scope>NUCLEOTIDE SEQUENCE [LARGE SCALE GENOMIC DNA]</scope>
    <source>
        <strain evidence="5 6">NWHC:44797-103</strain>
    </source>
</reference>
<evidence type="ECO:0000256" key="3">
    <source>
        <dbReference type="PROSITE-ProRule" id="PRU00339"/>
    </source>
</evidence>
<feature type="region of interest" description="Disordered" evidence="4">
    <location>
        <begin position="1127"/>
        <end position="1295"/>
    </location>
</feature>
<organism evidence="5 6">
    <name type="scientific">Malassezia vespertilionis</name>
    <dbReference type="NCBI Taxonomy" id="2020962"/>
    <lineage>
        <taxon>Eukaryota</taxon>
        <taxon>Fungi</taxon>
        <taxon>Dikarya</taxon>
        <taxon>Basidiomycota</taxon>
        <taxon>Ustilaginomycotina</taxon>
        <taxon>Malasseziomycetes</taxon>
        <taxon>Malasseziales</taxon>
        <taxon>Malasseziaceae</taxon>
        <taxon>Malassezia</taxon>
    </lineage>
</organism>
<evidence type="ECO:0008006" key="7">
    <source>
        <dbReference type="Google" id="ProtNLM"/>
    </source>
</evidence>